<dbReference type="EMBL" id="PVBT01000012">
    <property type="protein sequence ID" value="PRD49537.1"/>
    <property type="molecule type" value="Genomic_DNA"/>
</dbReference>
<keyword evidence="3" id="KW-1185">Reference proteome</keyword>
<protein>
    <submittedName>
        <fullName evidence="2">Uncharacterized protein</fullName>
    </submittedName>
</protein>
<reference evidence="2 3" key="1">
    <citation type="submission" date="2018-02" db="EMBL/GenBank/DDBJ databases">
        <title>The draft genome of Phyllobacterium myrsinacearum DSM5892.</title>
        <authorList>
            <person name="Li L."/>
            <person name="Liu L."/>
            <person name="Zhang X."/>
            <person name="Wang T."/>
        </authorList>
    </citation>
    <scope>NUCLEOTIDE SEQUENCE [LARGE SCALE GENOMIC DNA]</scope>
    <source>
        <strain evidence="2 3">DSM 5892</strain>
    </source>
</reference>
<evidence type="ECO:0000313" key="2">
    <source>
        <dbReference type="EMBL" id="PRD49537.1"/>
    </source>
</evidence>
<feature type="region of interest" description="Disordered" evidence="1">
    <location>
        <begin position="53"/>
        <end position="72"/>
    </location>
</feature>
<dbReference type="Proteomes" id="UP000238563">
    <property type="component" value="Unassembled WGS sequence"/>
</dbReference>
<organism evidence="2 3">
    <name type="scientific">Phyllobacterium myrsinacearum</name>
    <dbReference type="NCBI Taxonomy" id="28101"/>
    <lineage>
        <taxon>Bacteria</taxon>
        <taxon>Pseudomonadati</taxon>
        <taxon>Pseudomonadota</taxon>
        <taxon>Alphaproteobacteria</taxon>
        <taxon>Hyphomicrobiales</taxon>
        <taxon>Phyllobacteriaceae</taxon>
        <taxon>Phyllobacterium</taxon>
    </lineage>
</organism>
<dbReference type="RefSeq" id="WP_105738286.1">
    <property type="nucleotide sequence ID" value="NZ_PVBT01000012.1"/>
</dbReference>
<accession>A0A2S9JA18</accession>
<gene>
    <name evidence="2" type="ORF">C5750_26000</name>
</gene>
<evidence type="ECO:0000256" key="1">
    <source>
        <dbReference type="SAM" id="MobiDB-lite"/>
    </source>
</evidence>
<proteinExistence type="predicted"/>
<sequence>MAEEERPSKRFRLPPERIAQIATLLVRDDMGESAGDLGHLAATSRYIRKVVAGPPRSETVGRTDDAGGGSPELKRVRARIDGLRTFAKTIYETALAQTLPPFDDRFRKSEPSNAQHPVFAYETRAGRTAETALCSRCASRGDGGGHSPSSFP</sequence>
<dbReference type="AlphaFoldDB" id="A0A2S9JA18"/>
<name>A0A2S9JA18_9HYPH</name>
<comment type="caution">
    <text evidence="2">The sequence shown here is derived from an EMBL/GenBank/DDBJ whole genome shotgun (WGS) entry which is preliminary data.</text>
</comment>
<evidence type="ECO:0000313" key="3">
    <source>
        <dbReference type="Proteomes" id="UP000238563"/>
    </source>
</evidence>